<dbReference type="GO" id="GO:0016887">
    <property type="term" value="F:ATP hydrolysis activity"/>
    <property type="evidence" value="ECO:0007669"/>
    <property type="project" value="InterPro"/>
</dbReference>
<feature type="domain" description="Phage terminase large subunit GpA ATPase" evidence="2">
    <location>
        <begin position="42"/>
        <end position="296"/>
    </location>
</feature>
<dbReference type="GO" id="GO:0004519">
    <property type="term" value="F:endonuclease activity"/>
    <property type="evidence" value="ECO:0007669"/>
    <property type="project" value="InterPro"/>
</dbReference>
<reference evidence="4 5" key="1">
    <citation type="submission" date="2014-03" db="EMBL/GenBank/DDBJ databases">
        <title>Draft Genome Sequences of Four Burkholderia Strains.</title>
        <authorList>
            <person name="Liu X.Y."/>
            <person name="Li C.X."/>
            <person name="Xu J.H."/>
        </authorList>
    </citation>
    <scope>NUCLEOTIDE SEQUENCE [LARGE SCALE GENOMIC DNA]</scope>
    <source>
        <strain evidence="4 5">DSM 50014</strain>
    </source>
</reference>
<organism evidence="4 5">
    <name type="scientific">Caballeronia glathei</name>
    <dbReference type="NCBI Taxonomy" id="60547"/>
    <lineage>
        <taxon>Bacteria</taxon>
        <taxon>Pseudomonadati</taxon>
        <taxon>Pseudomonadota</taxon>
        <taxon>Betaproteobacteria</taxon>
        <taxon>Burkholderiales</taxon>
        <taxon>Burkholderiaceae</taxon>
        <taxon>Caballeronia</taxon>
    </lineage>
</organism>
<feature type="domain" description="Terminase large subunit GpA endonuclease" evidence="3">
    <location>
        <begin position="307"/>
        <end position="597"/>
    </location>
</feature>
<dbReference type="EMBL" id="JFHC01000031">
    <property type="protein sequence ID" value="KDR41144.1"/>
    <property type="molecule type" value="Genomic_DNA"/>
</dbReference>
<sequence>MRSIDAWTLATDAWRAGIELDPIVQVSEWADENRQLSRKVAAEAGEWRTSRTPYLREPMDCLSVTSHVQDVVFVAGTQVGKSETGMNWLGYSIDRVPSPFLVVLPTLNLAKRWSRQRLSEMVDSTPAIKAKAAEKRSRDSANTILEKEFDGGSMVVVTGANSAVGLRSMPARNIHFDEVDGYPNDVDGEGDPIGLASNRQDTFGARAKRLYTSTPTEKDASEIEFRYQNSDQRRYYVKCPHCAIEQPLIWADADGRRRLRWVDDDPDTAMYICVDVECNGLIEERHKPDLLAGGRWIAEAPGPNKAAGFWINSLYSPWVRWPALVREFMEAQKAADAGDFAKLKKFWNTRLALTWEQPGDRIKAHALQERAQTETYRLGTIPPGGLVLTGAVDVQPDRLELLIIAWGIGEEAWVVDYRVIYGDTNEDDPWTEMRDIVRTPIRNAWGRDLYVRACAVDTGYNAQRCYAWLRERSHEGFFGVKGFGEEKRPLLGKRSAQDFNWQGLKVENGAYIYPIGTFAAKEQLTGWLKLEGRGAHRIHFSPELPPDFFDQLTVERLVTKWIGGKAKREWWKPKAARNEVLDIMVYNMAAAAFVGLPRWRAFQWETLQSNLERDDLFRPTQPADPPVAEGGEVAQARPIEPSAEIVEVAPSVASVQPSVHPAKPTQPIQPPATRLPVRRVGSSSYLKRRR</sequence>
<dbReference type="STRING" id="60547.GCA_000751215_04817"/>
<dbReference type="InterPro" id="IPR046453">
    <property type="entry name" value="GpA_ATPase"/>
</dbReference>
<dbReference type="InterPro" id="IPR008866">
    <property type="entry name" value="Phage_lambda_GpA-like"/>
</dbReference>
<dbReference type="Pfam" id="PF05876">
    <property type="entry name" value="GpA_ATPase"/>
    <property type="match status" value="1"/>
</dbReference>
<gene>
    <name evidence="4" type="ORF">BG61_20755</name>
</gene>
<dbReference type="InterPro" id="IPR046454">
    <property type="entry name" value="GpA_endonuclease"/>
</dbReference>
<accession>A0A069PMP2</accession>
<dbReference type="Pfam" id="PF20454">
    <property type="entry name" value="GpA_nuclease"/>
    <property type="match status" value="1"/>
</dbReference>
<keyword evidence="5" id="KW-1185">Reference proteome</keyword>
<feature type="compositionally biased region" description="Polar residues" evidence="1">
    <location>
        <begin position="681"/>
        <end position="690"/>
    </location>
</feature>
<dbReference type="AlphaFoldDB" id="A0A069PMP2"/>
<evidence type="ECO:0000313" key="5">
    <source>
        <dbReference type="Proteomes" id="UP000027466"/>
    </source>
</evidence>
<comment type="caution">
    <text evidence="4">The sequence shown here is derived from an EMBL/GenBank/DDBJ whole genome shotgun (WGS) entry which is preliminary data.</text>
</comment>
<evidence type="ECO:0000259" key="2">
    <source>
        <dbReference type="Pfam" id="PF05876"/>
    </source>
</evidence>
<evidence type="ECO:0000259" key="3">
    <source>
        <dbReference type="Pfam" id="PF20454"/>
    </source>
</evidence>
<name>A0A069PMP2_9BURK</name>
<evidence type="ECO:0000256" key="1">
    <source>
        <dbReference type="SAM" id="MobiDB-lite"/>
    </source>
</evidence>
<evidence type="ECO:0000313" key="4">
    <source>
        <dbReference type="EMBL" id="KDR41144.1"/>
    </source>
</evidence>
<dbReference type="Gene3D" id="3.40.50.300">
    <property type="entry name" value="P-loop containing nucleotide triphosphate hydrolases"/>
    <property type="match status" value="1"/>
</dbReference>
<dbReference type="HAMAP" id="MF_04144">
    <property type="entry name" value="TERL_LAMBDA"/>
    <property type="match status" value="1"/>
</dbReference>
<dbReference type="RefSeq" id="WP_035936359.1">
    <property type="nucleotide sequence ID" value="NZ_CADFFX010000009.1"/>
</dbReference>
<feature type="region of interest" description="Disordered" evidence="1">
    <location>
        <begin position="655"/>
        <end position="690"/>
    </location>
</feature>
<proteinExistence type="inferred from homology"/>
<dbReference type="Proteomes" id="UP000027466">
    <property type="component" value="Unassembled WGS sequence"/>
</dbReference>
<dbReference type="GO" id="GO:0005524">
    <property type="term" value="F:ATP binding"/>
    <property type="evidence" value="ECO:0007669"/>
    <property type="project" value="InterPro"/>
</dbReference>
<protein>
    <submittedName>
        <fullName evidence="4">Terminase</fullName>
    </submittedName>
</protein>
<dbReference type="InterPro" id="IPR027417">
    <property type="entry name" value="P-loop_NTPase"/>
</dbReference>